<dbReference type="InterPro" id="IPR052728">
    <property type="entry name" value="O2_lipid_transport_reg"/>
</dbReference>
<dbReference type="InParanoid" id="B4NBI1"/>
<reference evidence="3 4" key="1">
    <citation type="journal article" date="2007" name="Nature">
        <title>Evolution of genes and genomes on the Drosophila phylogeny.</title>
        <authorList>
            <consortium name="Drosophila 12 Genomes Consortium"/>
            <person name="Clark A.G."/>
            <person name="Eisen M.B."/>
            <person name="Smith D.R."/>
            <person name="Bergman C.M."/>
            <person name="Oliver B."/>
            <person name="Markow T.A."/>
            <person name="Kaufman T.C."/>
            <person name="Kellis M."/>
            <person name="Gelbart W."/>
            <person name="Iyer V.N."/>
            <person name="Pollard D.A."/>
            <person name="Sackton T.B."/>
            <person name="Larracuente A.M."/>
            <person name="Singh N.D."/>
            <person name="Abad J.P."/>
            <person name="Abt D.N."/>
            <person name="Adryan B."/>
            <person name="Aguade M."/>
            <person name="Akashi H."/>
            <person name="Anderson W.W."/>
            <person name="Aquadro C.F."/>
            <person name="Ardell D.H."/>
            <person name="Arguello R."/>
            <person name="Artieri C.G."/>
            <person name="Barbash D.A."/>
            <person name="Barker D."/>
            <person name="Barsanti P."/>
            <person name="Batterham P."/>
            <person name="Batzoglou S."/>
            <person name="Begun D."/>
            <person name="Bhutkar A."/>
            <person name="Blanco E."/>
            <person name="Bosak S.A."/>
            <person name="Bradley R.K."/>
            <person name="Brand A.D."/>
            <person name="Brent M.R."/>
            <person name="Brooks A.N."/>
            <person name="Brown R.H."/>
            <person name="Butlin R.K."/>
            <person name="Caggese C."/>
            <person name="Calvi B.R."/>
            <person name="Bernardo de Carvalho A."/>
            <person name="Caspi A."/>
            <person name="Castrezana S."/>
            <person name="Celniker S.E."/>
            <person name="Chang J.L."/>
            <person name="Chapple C."/>
            <person name="Chatterji S."/>
            <person name="Chinwalla A."/>
            <person name="Civetta A."/>
            <person name="Clifton S.W."/>
            <person name="Comeron J.M."/>
            <person name="Costello J.C."/>
            <person name="Coyne J.A."/>
            <person name="Daub J."/>
            <person name="David R.G."/>
            <person name="Delcher A.L."/>
            <person name="Delehaunty K."/>
            <person name="Do C.B."/>
            <person name="Ebling H."/>
            <person name="Edwards K."/>
            <person name="Eickbush T."/>
            <person name="Evans J.D."/>
            <person name="Filipski A."/>
            <person name="Findeiss S."/>
            <person name="Freyhult E."/>
            <person name="Fulton L."/>
            <person name="Fulton R."/>
            <person name="Garcia A.C."/>
            <person name="Gardiner A."/>
            <person name="Garfield D.A."/>
            <person name="Garvin B.E."/>
            <person name="Gibson G."/>
            <person name="Gilbert D."/>
            <person name="Gnerre S."/>
            <person name="Godfrey J."/>
            <person name="Good R."/>
            <person name="Gotea V."/>
            <person name="Gravely B."/>
            <person name="Greenberg A.J."/>
            <person name="Griffiths-Jones S."/>
            <person name="Gross S."/>
            <person name="Guigo R."/>
            <person name="Gustafson E.A."/>
            <person name="Haerty W."/>
            <person name="Hahn M.W."/>
            <person name="Halligan D.L."/>
            <person name="Halpern A.L."/>
            <person name="Halter G.M."/>
            <person name="Han M.V."/>
            <person name="Heger A."/>
            <person name="Hillier L."/>
            <person name="Hinrichs A.S."/>
            <person name="Holmes I."/>
            <person name="Hoskins R.A."/>
            <person name="Hubisz M.J."/>
            <person name="Hultmark D."/>
            <person name="Huntley M.A."/>
            <person name="Jaffe D.B."/>
            <person name="Jagadeeshan S."/>
            <person name="Jeck W.R."/>
            <person name="Johnson J."/>
            <person name="Jones C.D."/>
            <person name="Jordan W.C."/>
            <person name="Karpen G.H."/>
            <person name="Kataoka E."/>
            <person name="Keightley P.D."/>
            <person name="Kheradpour P."/>
            <person name="Kirkness E.F."/>
            <person name="Koerich L.B."/>
            <person name="Kristiansen K."/>
            <person name="Kudrna D."/>
            <person name="Kulathinal R.J."/>
            <person name="Kumar S."/>
            <person name="Kwok R."/>
            <person name="Lander E."/>
            <person name="Langley C.H."/>
            <person name="Lapoint R."/>
            <person name="Lazzaro B.P."/>
            <person name="Lee S.J."/>
            <person name="Levesque L."/>
            <person name="Li R."/>
            <person name="Lin C.F."/>
            <person name="Lin M.F."/>
            <person name="Lindblad-Toh K."/>
            <person name="Llopart A."/>
            <person name="Long M."/>
            <person name="Low L."/>
            <person name="Lozovsky E."/>
            <person name="Lu J."/>
            <person name="Luo M."/>
            <person name="Machado C.A."/>
            <person name="Makalowski W."/>
            <person name="Marzo M."/>
            <person name="Matsuda M."/>
            <person name="Matzkin L."/>
            <person name="McAllister B."/>
            <person name="McBride C.S."/>
            <person name="McKernan B."/>
            <person name="McKernan K."/>
            <person name="Mendez-Lago M."/>
            <person name="Minx P."/>
            <person name="Mollenhauer M.U."/>
            <person name="Montooth K."/>
            <person name="Mount S.M."/>
            <person name="Mu X."/>
            <person name="Myers E."/>
            <person name="Negre B."/>
            <person name="Newfeld S."/>
            <person name="Nielsen R."/>
            <person name="Noor M.A."/>
            <person name="O'Grady P."/>
            <person name="Pachter L."/>
            <person name="Papaceit M."/>
            <person name="Parisi M.J."/>
            <person name="Parisi M."/>
            <person name="Parts L."/>
            <person name="Pedersen J.S."/>
            <person name="Pesole G."/>
            <person name="Phillippy A.M."/>
            <person name="Ponting C.P."/>
            <person name="Pop M."/>
            <person name="Porcelli D."/>
            <person name="Powell J.R."/>
            <person name="Prohaska S."/>
            <person name="Pruitt K."/>
            <person name="Puig M."/>
            <person name="Quesneville H."/>
            <person name="Ram K.R."/>
            <person name="Rand D."/>
            <person name="Rasmussen M.D."/>
            <person name="Reed L.K."/>
            <person name="Reenan R."/>
            <person name="Reily A."/>
            <person name="Remington K.A."/>
            <person name="Rieger T.T."/>
            <person name="Ritchie M.G."/>
            <person name="Robin C."/>
            <person name="Rogers Y.H."/>
            <person name="Rohde C."/>
            <person name="Rozas J."/>
            <person name="Rubenfield M.J."/>
            <person name="Ruiz A."/>
            <person name="Russo S."/>
            <person name="Salzberg S.L."/>
            <person name="Sanchez-Gracia A."/>
            <person name="Saranga D.J."/>
            <person name="Sato H."/>
            <person name="Schaeffer S.W."/>
            <person name="Schatz M.C."/>
            <person name="Schlenke T."/>
            <person name="Schwartz R."/>
            <person name="Segarra C."/>
            <person name="Singh R.S."/>
            <person name="Sirot L."/>
            <person name="Sirota M."/>
            <person name="Sisneros N.B."/>
            <person name="Smith C.D."/>
            <person name="Smith T.F."/>
            <person name="Spieth J."/>
            <person name="Stage D.E."/>
            <person name="Stark A."/>
            <person name="Stephan W."/>
            <person name="Strausberg R.L."/>
            <person name="Strempel S."/>
            <person name="Sturgill D."/>
            <person name="Sutton G."/>
            <person name="Sutton G.G."/>
            <person name="Tao W."/>
            <person name="Teichmann S."/>
            <person name="Tobari Y.N."/>
            <person name="Tomimura Y."/>
            <person name="Tsolas J.M."/>
            <person name="Valente V.L."/>
            <person name="Venter E."/>
            <person name="Venter J.C."/>
            <person name="Vicario S."/>
            <person name="Vieira F.G."/>
            <person name="Vilella A.J."/>
            <person name="Villasante A."/>
            <person name="Walenz B."/>
            <person name="Wang J."/>
            <person name="Wasserman M."/>
            <person name="Watts T."/>
            <person name="Wilson D."/>
            <person name="Wilson R.K."/>
            <person name="Wing R.A."/>
            <person name="Wolfner M.F."/>
            <person name="Wong A."/>
            <person name="Wong G.K."/>
            <person name="Wu C.I."/>
            <person name="Wu G."/>
            <person name="Yamamoto D."/>
            <person name="Yang H.P."/>
            <person name="Yang S.P."/>
            <person name="Yorke J.A."/>
            <person name="Yoshida K."/>
            <person name="Zdobnov E."/>
            <person name="Zhang P."/>
            <person name="Zhang Y."/>
            <person name="Zimin A.V."/>
            <person name="Baldwin J."/>
            <person name="Abdouelleil A."/>
            <person name="Abdulkadir J."/>
            <person name="Abebe A."/>
            <person name="Abera B."/>
            <person name="Abreu J."/>
            <person name="Acer S.C."/>
            <person name="Aftuck L."/>
            <person name="Alexander A."/>
            <person name="An P."/>
            <person name="Anderson E."/>
            <person name="Anderson S."/>
            <person name="Arachi H."/>
            <person name="Azer M."/>
            <person name="Bachantsang P."/>
            <person name="Barry A."/>
            <person name="Bayul T."/>
            <person name="Berlin A."/>
            <person name="Bessette D."/>
            <person name="Bloom T."/>
            <person name="Blye J."/>
            <person name="Boguslavskiy L."/>
            <person name="Bonnet C."/>
            <person name="Boukhgalter B."/>
            <person name="Bourzgui I."/>
            <person name="Brown A."/>
            <person name="Cahill P."/>
            <person name="Channer S."/>
            <person name="Cheshatsang Y."/>
            <person name="Chuda L."/>
            <person name="Citroen M."/>
            <person name="Collymore A."/>
            <person name="Cooke P."/>
            <person name="Costello M."/>
            <person name="D'Aco K."/>
            <person name="Daza R."/>
            <person name="De Haan G."/>
            <person name="DeGray S."/>
            <person name="DeMaso C."/>
            <person name="Dhargay N."/>
            <person name="Dooley K."/>
            <person name="Dooley E."/>
            <person name="Doricent M."/>
            <person name="Dorje P."/>
            <person name="Dorjee K."/>
            <person name="Dupes A."/>
            <person name="Elong R."/>
            <person name="Falk J."/>
            <person name="Farina A."/>
            <person name="Faro S."/>
            <person name="Ferguson D."/>
            <person name="Fisher S."/>
            <person name="Foley C.D."/>
            <person name="Franke A."/>
            <person name="Friedrich D."/>
            <person name="Gadbois L."/>
            <person name="Gearin G."/>
            <person name="Gearin C.R."/>
            <person name="Giannoukos G."/>
            <person name="Goode T."/>
            <person name="Graham J."/>
            <person name="Grandbois E."/>
            <person name="Grewal S."/>
            <person name="Gyaltsen K."/>
            <person name="Hafez N."/>
            <person name="Hagos B."/>
            <person name="Hall J."/>
            <person name="Henson C."/>
            <person name="Hollinger A."/>
            <person name="Honan T."/>
            <person name="Huard M.D."/>
            <person name="Hughes L."/>
            <person name="Hurhula B."/>
            <person name="Husby M.E."/>
            <person name="Kamat A."/>
            <person name="Kanga B."/>
            <person name="Kashin S."/>
            <person name="Khazanovich D."/>
            <person name="Kisner P."/>
            <person name="Lance K."/>
            <person name="Lara M."/>
            <person name="Lee W."/>
            <person name="Lennon N."/>
            <person name="Letendre F."/>
            <person name="LeVine R."/>
            <person name="Lipovsky A."/>
            <person name="Liu X."/>
            <person name="Liu J."/>
            <person name="Liu S."/>
            <person name="Lokyitsang T."/>
            <person name="Lokyitsang Y."/>
            <person name="Lubonja R."/>
            <person name="Lui A."/>
            <person name="MacDonald P."/>
            <person name="Magnisalis V."/>
            <person name="Maru K."/>
            <person name="Matthews C."/>
            <person name="McCusker W."/>
            <person name="McDonough S."/>
            <person name="Mehta T."/>
            <person name="Meldrim J."/>
            <person name="Meneus L."/>
            <person name="Mihai O."/>
            <person name="Mihalev A."/>
            <person name="Mihova T."/>
            <person name="Mittelman R."/>
            <person name="Mlenga V."/>
            <person name="Montmayeur A."/>
            <person name="Mulrain L."/>
            <person name="Navidi A."/>
            <person name="Naylor J."/>
            <person name="Negash T."/>
            <person name="Nguyen T."/>
            <person name="Nguyen N."/>
            <person name="Nicol R."/>
            <person name="Norbu C."/>
            <person name="Norbu N."/>
            <person name="Novod N."/>
            <person name="O'Neill B."/>
            <person name="Osman S."/>
            <person name="Markiewicz E."/>
            <person name="Oyono O.L."/>
            <person name="Patti C."/>
            <person name="Phunkhang P."/>
            <person name="Pierre F."/>
            <person name="Priest M."/>
            <person name="Raghuraman S."/>
            <person name="Rege F."/>
            <person name="Reyes R."/>
            <person name="Rise C."/>
            <person name="Rogov P."/>
            <person name="Ross K."/>
            <person name="Ryan E."/>
            <person name="Settipalli S."/>
            <person name="Shea T."/>
            <person name="Sherpa N."/>
            <person name="Shi L."/>
            <person name="Shih D."/>
            <person name="Sparrow T."/>
            <person name="Spaulding J."/>
            <person name="Stalker J."/>
            <person name="Stange-Thomann N."/>
            <person name="Stavropoulos S."/>
            <person name="Stone C."/>
            <person name="Strader C."/>
            <person name="Tesfaye S."/>
            <person name="Thomson T."/>
            <person name="Thoulutsang Y."/>
            <person name="Thoulutsang D."/>
            <person name="Topham K."/>
            <person name="Topping I."/>
            <person name="Tsamla T."/>
            <person name="Vassiliev H."/>
            <person name="Vo A."/>
            <person name="Wangchuk T."/>
            <person name="Wangdi T."/>
            <person name="Weiand M."/>
            <person name="Wilkinson J."/>
            <person name="Wilson A."/>
            <person name="Yadav S."/>
            <person name="Young G."/>
            <person name="Yu Q."/>
            <person name="Zembek L."/>
            <person name="Zhong D."/>
            <person name="Zimmer A."/>
            <person name="Zwirko Z."/>
            <person name="Jaffe D.B."/>
            <person name="Alvarez P."/>
            <person name="Brockman W."/>
            <person name="Butler J."/>
            <person name="Chin C."/>
            <person name="Gnerre S."/>
            <person name="Grabherr M."/>
            <person name="Kleber M."/>
            <person name="Mauceli E."/>
            <person name="MacCallum I."/>
        </authorList>
    </citation>
    <scope>NUCLEOTIDE SEQUENCE [LARGE SCALE GENOMIC DNA]</scope>
    <source>
        <strain evidence="4">Tucson 14030-0811.24</strain>
    </source>
</reference>
<dbReference type="Proteomes" id="UP000007798">
    <property type="component" value="Unassembled WGS sequence"/>
</dbReference>
<protein>
    <recommendedName>
        <fullName evidence="2">Nose resistant-to-fluoxetine protein N-terminal domain-containing protein</fullName>
    </recommendedName>
</protein>
<feature type="transmembrane region" description="Helical" evidence="1">
    <location>
        <begin position="410"/>
        <end position="431"/>
    </location>
</feature>
<keyword evidence="1" id="KW-0472">Membrane</keyword>
<proteinExistence type="predicted"/>
<evidence type="ECO:0000259" key="2">
    <source>
        <dbReference type="SMART" id="SM00703"/>
    </source>
</evidence>
<evidence type="ECO:0000256" key="1">
    <source>
        <dbReference type="SAM" id="Phobius"/>
    </source>
</evidence>
<dbReference type="PANTHER" id="PTHR11161">
    <property type="entry name" value="O-ACYLTRANSFERASE"/>
    <property type="match status" value="1"/>
</dbReference>
<feature type="transmembrane region" description="Helical" evidence="1">
    <location>
        <begin position="276"/>
        <end position="300"/>
    </location>
</feature>
<feature type="transmembrane region" description="Helical" evidence="1">
    <location>
        <begin position="383"/>
        <end position="403"/>
    </location>
</feature>
<feature type="transmembrane region" description="Helical" evidence="1">
    <location>
        <begin position="451"/>
        <end position="473"/>
    </location>
</feature>
<dbReference type="eggNOG" id="KOG3700">
    <property type="taxonomic scope" value="Eukaryota"/>
</dbReference>
<keyword evidence="4" id="KW-1185">Reference proteome</keyword>
<feature type="transmembrane region" description="Helical" evidence="1">
    <location>
        <begin position="521"/>
        <end position="542"/>
    </location>
</feature>
<dbReference type="InterPro" id="IPR002656">
    <property type="entry name" value="Acyl_transf_3_dom"/>
</dbReference>
<keyword evidence="3" id="KW-0808">Transferase</keyword>
<gene>
    <name evidence="3" type="primary">Dwil\GK11902</name>
    <name evidence="3" type="ORF">Dwil_GK11902</name>
</gene>
<feature type="transmembrane region" description="Helical" evidence="1">
    <location>
        <begin position="554"/>
        <end position="576"/>
    </location>
</feature>
<keyword evidence="1" id="KW-1133">Transmembrane helix</keyword>
<feature type="domain" description="Nose resistant-to-fluoxetine protein N-terminal" evidence="2">
    <location>
        <begin position="43"/>
        <end position="162"/>
    </location>
</feature>
<feature type="transmembrane region" description="Helical" evidence="1">
    <location>
        <begin position="320"/>
        <end position="339"/>
    </location>
</feature>
<keyword evidence="3" id="KW-0012">Acyltransferase</keyword>
<keyword evidence="1" id="KW-0812">Transmembrane</keyword>
<evidence type="ECO:0000313" key="3">
    <source>
        <dbReference type="EMBL" id="EDW81145.2"/>
    </source>
</evidence>
<dbReference type="OrthoDB" id="118951at2759"/>
<dbReference type="HOGENOM" id="CLU_007874_0_3_1"/>
<evidence type="ECO:0000313" key="4">
    <source>
        <dbReference type="Proteomes" id="UP000007798"/>
    </source>
</evidence>
<dbReference type="EMBL" id="CH964232">
    <property type="protein sequence ID" value="EDW81145.2"/>
    <property type="molecule type" value="Genomic_DNA"/>
</dbReference>
<dbReference type="PANTHER" id="PTHR11161:SF0">
    <property type="entry name" value="O-ACYLTRANSFERASE LIKE PROTEIN"/>
    <property type="match status" value="1"/>
</dbReference>
<name>B4NBI1_DROWI</name>
<feature type="transmembrane region" description="Helical" evidence="1">
    <location>
        <begin position="178"/>
        <end position="200"/>
    </location>
</feature>
<dbReference type="Pfam" id="PF01757">
    <property type="entry name" value="Acyl_transf_3"/>
    <property type="match status" value="1"/>
</dbReference>
<dbReference type="InterPro" id="IPR006621">
    <property type="entry name" value="Nose-resist-to-fluoxetine_N"/>
</dbReference>
<feature type="transmembrane region" description="Helical" evidence="1">
    <location>
        <begin position="485"/>
        <end position="509"/>
    </location>
</feature>
<feature type="transmembrane region" description="Helical" evidence="1">
    <location>
        <begin position="596"/>
        <end position="618"/>
    </location>
</feature>
<feature type="non-terminal residue" evidence="3">
    <location>
        <position position="1"/>
    </location>
</feature>
<dbReference type="GO" id="GO:0016747">
    <property type="term" value="F:acyltransferase activity, transferring groups other than amino-acyl groups"/>
    <property type="evidence" value="ECO:0007669"/>
    <property type="project" value="InterPro"/>
</dbReference>
<feature type="transmembrane region" description="Helical" evidence="1">
    <location>
        <begin position="237"/>
        <end position="256"/>
    </location>
</feature>
<sequence>QGGLTTSKTFSRELLTWMQQSNLGYQVLQQALIDDHLDTDDMEAMCVTQVRDLLQAVESKNLYSLRVLDSWGKFPQGLLYGHFMDMGNYDSCLSLENGSSKYCLANIQFESLQANSIVGLTLSIGTCMPSTCSAEQLNRWLTNYLNALFADNSVTDGTLVQEGNCALAQNDPMTGLDWFAVCLFAILGGLVLLATVLDYAKVSSKPLMCFSLRQNVPQLVRTSTTSSPHVIPCLNGIRCLTIIWIIYGHGYMYLLLSPSVNALEVSAWAETPFSMILQSGTISVDTFFLLSGMLLVMSTLRHLERNSGSLNIPLMYLHRIVRLTPVLAVAVLFFMTLFVRLDSGPLWQQFTSQSQLCSETWWATLLYVQNYAAAGRMCLGHSWYLAVDMQLYILSPIFLISLYKWGKKTVVAIVVLIVLLMGCVFSIVMLNDLQVFNRDGNLGEDSPEMRLIYYTTNARANPWFIGLLFGYFLHCNRNRRRLPRWFTLLLWLISFALLATVIFAMYPYTQEGSEIITPLAGAFYLCFSRIAWSLALCWLIWTCHTGQAGIINSLLSWSFWEPLSRISYCLYIWHLIVETVHTARIKTSVHFSNYDAILNFWSHFGVTLIVSVVMYLCIEVPLVKLETYLLSHRKKETPRPQSVREAVAPIGVSQQNLVDA</sequence>
<organism evidence="3 4">
    <name type="scientific">Drosophila willistoni</name>
    <name type="common">Fruit fly</name>
    <dbReference type="NCBI Taxonomy" id="7260"/>
    <lineage>
        <taxon>Eukaryota</taxon>
        <taxon>Metazoa</taxon>
        <taxon>Ecdysozoa</taxon>
        <taxon>Arthropoda</taxon>
        <taxon>Hexapoda</taxon>
        <taxon>Insecta</taxon>
        <taxon>Pterygota</taxon>
        <taxon>Neoptera</taxon>
        <taxon>Endopterygota</taxon>
        <taxon>Diptera</taxon>
        <taxon>Brachycera</taxon>
        <taxon>Muscomorpha</taxon>
        <taxon>Ephydroidea</taxon>
        <taxon>Drosophilidae</taxon>
        <taxon>Drosophila</taxon>
        <taxon>Sophophora</taxon>
    </lineage>
</organism>
<dbReference type="SMART" id="SM00703">
    <property type="entry name" value="NRF"/>
    <property type="match status" value="1"/>
</dbReference>
<dbReference type="AlphaFoldDB" id="B4NBI1"/>
<dbReference type="Pfam" id="PF20146">
    <property type="entry name" value="NRF"/>
    <property type="match status" value="1"/>
</dbReference>
<accession>B4NBI1</accession>